<organism evidence="5">
    <name type="scientific">uncultured organism</name>
    <dbReference type="NCBI Taxonomy" id="155900"/>
    <lineage>
        <taxon>unclassified sequences</taxon>
        <taxon>environmental samples</taxon>
    </lineage>
</organism>
<reference evidence="5" key="1">
    <citation type="journal article" date="2013" name="Syst. Appl. Microbiol.">
        <title>New insights into the archaeal diversity of a hypersaline microbial mat obtained by a metagenomic approach.</title>
        <authorList>
            <person name="Lopez-Lopez A."/>
            <person name="Richter M."/>
            <person name="Pena A."/>
            <person name="Tamames J."/>
            <person name="Rossello-Mora R."/>
        </authorList>
    </citation>
    <scope>NUCLEOTIDE SEQUENCE</scope>
</reference>
<keyword evidence="2" id="KW-0808">Transferase</keyword>
<protein>
    <submittedName>
        <fullName evidence="5">Ribokinase-like domain-containing protein</fullName>
    </submittedName>
</protein>
<dbReference type="SUPFAM" id="SSF53613">
    <property type="entry name" value="Ribokinase-like"/>
    <property type="match status" value="1"/>
</dbReference>
<feature type="domain" description="Carbohydrate kinase PfkB" evidence="4">
    <location>
        <begin position="3"/>
        <end position="308"/>
    </location>
</feature>
<accession>M1PPV4</accession>
<comment type="similarity">
    <text evidence="1">Belongs to the carbohydrate kinase PfkB family.</text>
</comment>
<dbReference type="PANTHER" id="PTHR43320:SF2">
    <property type="entry name" value="2-DEHYDRO-3-DEOXYGLUCONOKINASE_2-DEHYDRO-3-DEOXYGALACTONOKINASE"/>
    <property type="match status" value="1"/>
</dbReference>
<name>M1PPV4_9ZZZZ</name>
<evidence type="ECO:0000259" key="4">
    <source>
        <dbReference type="Pfam" id="PF00294"/>
    </source>
</evidence>
<evidence type="ECO:0000256" key="1">
    <source>
        <dbReference type="ARBA" id="ARBA00010688"/>
    </source>
</evidence>
<dbReference type="InterPro" id="IPR011611">
    <property type="entry name" value="PfkB_dom"/>
</dbReference>
<evidence type="ECO:0000313" key="5">
    <source>
        <dbReference type="EMBL" id="AGF93155.1"/>
    </source>
</evidence>
<evidence type="ECO:0000256" key="2">
    <source>
        <dbReference type="ARBA" id="ARBA00022679"/>
    </source>
</evidence>
<dbReference type="GO" id="GO:0016301">
    <property type="term" value="F:kinase activity"/>
    <property type="evidence" value="ECO:0007669"/>
    <property type="project" value="UniProtKB-KW"/>
</dbReference>
<proteinExistence type="inferred from homology"/>
<keyword evidence="3 5" id="KW-0418">Kinase</keyword>
<dbReference type="InterPro" id="IPR029056">
    <property type="entry name" value="Ribokinase-like"/>
</dbReference>
<dbReference type="AlphaFoldDB" id="M1PPV4"/>
<dbReference type="Gene3D" id="3.40.1190.20">
    <property type="match status" value="1"/>
</dbReference>
<gene>
    <name evidence="5" type="ORF">FLSS-18_0020</name>
</gene>
<dbReference type="InterPro" id="IPR052700">
    <property type="entry name" value="Carb_kinase_PfkB-like"/>
</dbReference>
<dbReference type="PANTHER" id="PTHR43320">
    <property type="entry name" value="SUGAR KINASE"/>
    <property type="match status" value="1"/>
</dbReference>
<evidence type="ECO:0000256" key="3">
    <source>
        <dbReference type="ARBA" id="ARBA00022777"/>
    </source>
</evidence>
<sequence length="329" mass="36524">MNTDVITFGETMIRLSAPDKKRLEQAESFDVNIGGSESNVAVAISRLGLDTSFVTRLTENPLGRMVENKIREQGVDTSNIIWTEEDRVGKYYLEFGANPRPSSVIYDRANSAISNVKGGTMDWGSIFSGGKLFHTSGITPALSDSAREVTKESMMAAKEAGLLVSVDLNYRSKLWTQAEAKECMTELMDYTDILVTTEEDTERVFDITADTYEEVARKLTEEFDFEVVAITLRDNISMWRNDWTAIAYKDGVVYDDMTYELELVDRVGGGDSFTAGFLYGYLTGDAQKGVEYGNATSAIKQTNPGDINWCTHEEVKSLAEGGGRVRISR</sequence>
<dbReference type="CDD" id="cd01166">
    <property type="entry name" value="KdgK"/>
    <property type="match status" value="1"/>
</dbReference>
<dbReference type="EMBL" id="JX684083">
    <property type="protein sequence ID" value="AGF93155.1"/>
    <property type="molecule type" value="Genomic_DNA"/>
</dbReference>
<dbReference type="Pfam" id="PF00294">
    <property type="entry name" value="PfkB"/>
    <property type="match status" value="1"/>
</dbReference>